<dbReference type="OrthoDB" id="5296884at2"/>
<sequence>MTGTGPRVLVVEADGGSRGNPGPAGYGAHVLDAATGEVLAERAGYLGVTTNNVAEYTGLVAGLRAAVAIDPDARIEVRMDSRLVVEQMSGRWQVKHADMRRLADEARAVVRPGNVTYTWIPRAENAAADRLANEAMDTRGDVVRDHPGGGTDLAGDPAPQGTGSADDVATADAGDRAATLAAPRGGPRRSFDPALATTLLLVRHGQTPLTVDGAYSGSVAPGPSLTTRGRAQAAHAADLVRRVGRTAWTDLPTASAIVASPLARAHETAQAVGRRIGAHVRTDDRLTECAFGDWESLTAPQIAAGWPGGLEAWYESGTHAPPGGESVQDVGERVAPAIEEVVAAHPGATVAVVGHTVQIRAVVGRALGAPPARWSSLRLPPGSLSIVRTWPGGFSEVVAVGVPSDL</sequence>
<organism evidence="3 4">
    <name type="scientific">Sediminihabitans luteus</name>
    <dbReference type="NCBI Taxonomy" id="1138585"/>
    <lineage>
        <taxon>Bacteria</taxon>
        <taxon>Bacillati</taxon>
        <taxon>Actinomycetota</taxon>
        <taxon>Actinomycetes</taxon>
        <taxon>Micrococcales</taxon>
        <taxon>Cellulomonadaceae</taxon>
        <taxon>Sediminihabitans</taxon>
    </lineage>
</organism>
<gene>
    <name evidence="3" type="ORF">CLV28_1479</name>
</gene>
<dbReference type="InterPro" id="IPR029033">
    <property type="entry name" value="His_PPase_superfam"/>
</dbReference>
<dbReference type="Pfam" id="PF13456">
    <property type="entry name" value="RVT_3"/>
    <property type="match status" value="1"/>
</dbReference>
<dbReference type="Gene3D" id="3.40.50.1240">
    <property type="entry name" value="Phosphoglycerate mutase-like"/>
    <property type="match status" value="1"/>
</dbReference>
<accession>A0A2M9CPZ3</accession>
<dbReference type="GO" id="GO:0005737">
    <property type="term" value="C:cytoplasm"/>
    <property type="evidence" value="ECO:0007669"/>
    <property type="project" value="TreeGrafter"/>
</dbReference>
<dbReference type="RefSeq" id="WP_100422671.1">
    <property type="nucleotide sequence ID" value="NZ_BOOX01000002.1"/>
</dbReference>
<evidence type="ECO:0000313" key="4">
    <source>
        <dbReference type="Proteomes" id="UP000231693"/>
    </source>
</evidence>
<dbReference type="CDD" id="cd09279">
    <property type="entry name" value="RNase_HI_like"/>
    <property type="match status" value="1"/>
</dbReference>
<reference evidence="3 4" key="1">
    <citation type="submission" date="2017-11" db="EMBL/GenBank/DDBJ databases">
        <title>Genomic Encyclopedia of Archaeal and Bacterial Type Strains, Phase II (KMG-II): From Individual Species to Whole Genera.</title>
        <authorList>
            <person name="Goeker M."/>
        </authorList>
    </citation>
    <scope>NUCLEOTIDE SEQUENCE [LARGE SCALE GENOMIC DNA]</scope>
    <source>
        <strain evidence="3 4">DSM 25478</strain>
    </source>
</reference>
<dbReference type="CDD" id="cd07067">
    <property type="entry name" value="HP_PGM_like"/>
    <property type="match status" value="1"/>
</dbReference>
<dbReference type="SUPFAM" id="SSF53098">
    <property type="entry name" value="Ribonuclease H-like"/>
    <property type="match status" value="1"/>
</dbReference>
<dbReference type="GO" id="GO:0016791">
    <property type="term" value="F:phosphatase activity"/>
    <property type="evidence" value="ECO:0007669"/>
    <property type="project" value="TreeGrafter"/>
</dbReference>
<dbReference type="InterPro" id="IPR050275">
    <property type="entry name" value="PGM_Phosphatase"/>
</dbReference>
<dbReference type="SMART" id="SM00855">
    <property type="entry name" value="PGAM"/>
    <property type="match status" value="1"/>
</dbReference>
<keyword evidence="4" id="KW-1185">Reference proteome</keyword>
<evidence type="ECO:0000313" key="3">
    <source>
        <dbReference type="EMBL" id="PJJ73992.1"/>
    </source>
</evidence>
<dbReference type="PANTHER" id="PTHR48100">
    <property type="entry name" value="BROAD-SPECIFICITY PHOSPHATASE YOR283W-RELATED"/>
    <property type="match status" value="1"/>
</dbReference>
<comment type="caution">
    <text evidence="3">The sequence shown here is derived from an EMBL/GenBank/DDBJ whole genome shotgun (WGS) entry which is preliminary data.</text>
</comment>
<name>A0A2M9CPZ3_9CELL</name>
<dbReference type="PROSITE" id="PS50879">
    <property type="entry name" value="RNASE_H_1"/>
    <property type="match status" value="1"/>
</dbReference>
<dbReference type="Gene3D" id="3.30.420.10">
    <property type="entry name" value="Ribonuclease H-like superfamily/Ribonuclease H"/>
    <property type="match status" value="1"/>
</dbReference>
<dbReference type="GO" id="GO:0004523">
    <property type="term" value="F:RNA-DNA hybrid ribonuclease activity"/>
    <property type="evidence" value="ECO:0007669"/>
    <property type="project" value="InterPro"/>
</dbReference>
<dbReference type="Pfam" id="PF00300">
    <property type="entry name" value="His_Phos_1"/>
    <property type="match status" value="1"/>
</dbReference>
<dbReference type="InterPro" id="IPR013078">
    <property type="entry name" value="His_Pase_superF_clade-1"/>
</dbReference>
<evidence type="ECO:0000256" key="1">
    <source>
        <dbReference type="SAM" id="MobiDB-lite"/>
    </source>
</evidence>
<dbReference type="InterPro" id="IPR002156">
    <property type="entry name" value="RNaseH_domain"/>
</dbReference>
<feature type="domain" description="RNase H type-1" evidence="2">
    <location>
        <begin position="5"/>
        <end position="137"/>
    </location>
</feature>
<feature type="region of interest" description="Disordered" evidence="1">
    <location>
        <begin position="144"/>
        <end position="169"/>
    </location>
</feature>
<evidence type="ECO:0000259" key="2">
    <source>
        <dbReference type="PROSITE" id="PS50879"/>
    </source>
</evidence>
<proteinExistence type="predicted"/>
<dbReference type="PANTHER" id="PTHR48100:SF62">
    <property type="entry name" value="GLUCOSYL-3-PHOSPHOGLYCERATE PHOSPHATASE"/>
    <property type="match status" value="1"/>
</dbReference>
<dbReference type="AlphaFoldDB" id="A0A2M9CPZ3"/>
<dbReference type="GO" id="GO:0003676">
    <property type="term" value="F:nucleic acid binding"/>
    <property type="evidence" value="ECO:0007669"/>
    <property type="project" value="InterPro"/>
</dbReference>
<dbReference type="Proteomes" id="UP000231693">
    <property type="component" value="Unassembled WGS sequence"/>
</dbReference>
<dbReference type="SUPFAM" id="SSF53254">
    <property type="entry name" value="Phosphoglycerate mutase-like"/>
    <property type="match status" value="1"/>
</dbReference>
<dbReference type="InterPro" id="IPR012337">
    <property type="entry name" value="RNaseH-like_sf"/>
</dbReference>
<dbReference type="InterPro" id="IPR036397">
    <property type="entry name" value="RNaseH_sf"/>
</dbReference>
<dbReference type="NCBIfam" id="NF005567">
    <property type="entry name" value="PRK07238.1"/>
    <property type="match status" value="1"/>
</dbReference>
<protein>
    <submittedName>
        <fullName evidence="3">Putative phosphoglycerate mutase</fullName>
    </submittedName>
</protein>
<dbReference type="EMBL" id="PGFE01000002">
    <property type="protein sequence ID" value="PJJ73992.1"/>
    <property type="molecule type" value="Genomic_DNA"/>
</dbReference>